<dbReference type="GO" id="GO:0000287">
    <property type="term" value="F:magnesium ion binding"/>
    <property type="evidence" value="ECO:0007669"/>
    <property type="project" value="UniProtKB-UniRule"/>
</dbReference>
<gene>
    <name evidence="9" type="primary">glmM</name>
    <name evidence="16" type="ORF">CWO92_22980</name>
</gene>
<dbReference type="RefSeq" id="WP_101356537.1">
    <property type="nucleotide sequence ID" value="NZ_PIQO01000030.1"/>
</dbReference>
<dbReference type="InterPro" id="IPR005846">
    <property type="entry name" value="A-D-PHexomutase_a/b/a-III"/>
</dbReference>
<reference evidence="16 17" key="1">
    <citation type="submission" date="2017-11" db="EMBL/GenBank/DDBJ databases">
        <title>Bacillus camelliae sp. nov., isolated from pu'er tea.</title>
        <authorList>
            <person name="Niu L."/>
        </authorList>
    </citation>
    <scope>NUCLEOTIDE SEQUENCE [LARGE SCALE GENOMIC DNA]</scope>
    <source>
        <strain evidence="16 17">7578-1</strain>
    </source>
</reference>
<evidence type="ECO:0000259" key="15">
    <source>
        <dbReference type="Pfam" id="PF02880"/>
    </source>
</evidence>
<dbReference type="AlphaFoldDB" id="A0A2N3LDL7"/>
<evidence type="ECO:0000256" key="8">
    <source>
        <dbReference type="ARBA" id="ARBA00068193"/>
    </source>
</evidence>
<evidence type="ECO:0000259" key="13">
    <source>
        <dbReference type="Pfam" id="PF02878"/>
    </source>
</evidence>
<dbReference type="GO" id="GO:0006048">
    <property type="term" value="P:UDP-N-acetylglucosamine biosynthetic process"/>
    <property type="evidence" value="ECO:0007669"/>
    <property type="project" value="TreeGrafter"/>
</dbReference>
<dbReference type="CDD" id="cd05802">
    <property type="entry name" value="GlmM"/>
    <property type="match status" value="1"/>
</dbReference>
<dbReference type="HAMAP" id="MF_01554_B">
    <property type="entry name" value="GlmM_B"/>
    <property type="match status" value="1"/>
</dbReference>
<comment type="function">
    <text evidence="9 11">Catalyzes the conversion of glucosamine-6-phosphate to glucosamine-1-phosphate.</text>
</comment>
<keyword evidence="17" id="KW-1185">Reference proteome</keyword>
<feature type="domain" description="Alpha-D-phosphohexomutase alpha/beta/alpha" evidence="13">
    <location>
        <begin position="3"/>
        <end position="135"/>
    </location>
</feature>
<evidence type="ECO:0000256" key="11">
    <source>
        <dbReference type="RuleBase" id="RU004327"/>
    </source>
</evidence>
<proteinExistence type="inferred from homology"/>
<dbReference type="EC" id="5.4.2.10" evidence="7 9"/>
<dbReference type="PRINTS" id="PR00509">
    <property type="entry name" value="PGMPMM"/>
</dbReference>
<dbReference type="GO" id="GO:0004615">
    <property type="term" value="F:phosphomannomutase activity"/>
    <property type="evidence" value="ECO:0007669"/>
    <property type="project" value="TreeGrafter"/>
</dbReference>
<comment type="catalytic activity">
    <reaction evidence="6 9 11">
        <text>alpha-D-glucosamine 1-phosphate = D-glucosamine 6-phosphate</text>
        <dbReference type="Rhea" id="RHEA:23424"/>
        <dbReference type="ChEBI" id="CHEBI:58516"/>
        <dbReference type="ChEBI" id="CHEBI:58725"/>
        <dbReference type="EC" id="5.4.2.10"/>
    </reaction>
</comment>
<dbReference type="Pfam" id="PF02878">
    <property type="entry name" value="PGM_PMM_I"/>
    <property type="match status" value="1"/>
</dbReference>
<dbReference type="NCBIfam" id="NF008139">
    <property type="entry name" value="PRK10887.1"/>
    <property type="match status" value="1"/>
</dbReference>
<keyword evidence="5 9" id="KW-0413">Isomerase</keyword>
<keyword evidence="2 9" id="KW-0597">Phosphoprotein</keyword>
<evidence type="ECO:0000256" key="6">
    <source>
        <dbReference type="ARBA" id="ARBA00050364"/>
    </source>
</evidence>
<dbReference type="InterPro" id="IPR005845">
    <property type="entry name" value="A-D-PHexomutase_a/b/a-II"/>
</dbReference>
<evidence type="ECO:0000256" key="1">
    <source>
        <dbReference type="ARBA" id="ARBA00010231"/>
    </source>
</evidence>
<dbReference type="Pfam" id="PF00408">
    <property type="entry name" value="PGM_PMM_IV"/>
    <property type="match status" value="1"/>
</dbReference>
<dbReference type="InterPro" id="IPR005844">
    <property type="entry name" value="A-D-PHexomutase_a/b/a-I"/>
</dbReference>
<feature type="domain" description="Alpha-D-phosphohexomutase alpha/beta/alpha" evidence="15">
    <location>
        <begin position="257"/>
        <end position="369"/>
    </location>
</feature>
<dbReference type="InterPro" id="IPR016066">
    <property type="entry name" value="A-D-PHexomutase_CS"/>
</dbReference>
<comment type="PTM">
    <text evidence="9">Activated by phosphorylation.</text>
</comment>
<feature type="binding site" evidence="9">
    <location>
        <position position="244"/>
    </location>
    <ligand>
        <name>Mg(2+)</name>
        <dbReference type="ChEBI" id="CHEBI:18420"/>
    </ligand>
</feature>
<comment type="caution">
    <text evidence="16">The sequence shown here is derived from an EMBL/GenBank/DDBJ whole genome shotgun (WGS) entry which is preliminary data.</text>
</comment>
<dbReference type="InterPro" id="IPR005843">
    <property type="entry name" value="A-D-PHexomutase_C"/>
</dbReference>
<dbReference type="Pfam" id="PF02879">
    <property type="entry name" value="PGM_PMM_II"/>
    <property type="match status" value="1"/>
</dbReference>
<dbReference type="Pfam" id="PF02880">
    <property type="entry name" value="PGM_PMM_III"/>
    <property type="match status" value="1"/>
</dbReference>
<comment type="cofactor">
    <cofactor evidence="9">
        <name>Mg(2+)</name>
        <dbReference type="ChEBI" id="CHEBI:18420"/>
    </cofactor>
    <text evidence="9">Binds 1 Mg(2+) ion per subunit.</text>
</comment>
<evidence type="ECO:0000256" key="3">
    <source>
        <dbReference type="ARBA" id="ARBA00022723"/>
    </source>
</evidence>
<evidence type="ECO:0000256" key="2">
    <source>
        <dbReference type="ARBA" id="ARBA00022553"/>
    </source>
</evidence>
<dbReference type="Gene3D" id="3.40.120.10">
    <property type="entry name" value="Alpha-D-Glucose-1,6-Bisphosphate, subunit A, domain 3"/>
    <property type="match status" value="3"/>
</dbReference>
<protein>
    <recommendedName>
        <fullName evidence="8 9">Phosphoglucosamine mutase</fullName>
        <ecNumber evidence="7 9">5.4.2.10</ecNumber>
    </recommendedName>
</protein>
<dbReference type="InterPro" id="IPR036900">
    <property type="entry name" value="A-D-PHexomutase_C_sf"/>
</dbReference>
<feature type="binding site" evidence="9">
    <location>
        <position position="242"/>
    </location>
    <ligand>
        <name>Mg(2+)</name>
        <dbReference type="ChEBI" id="CHEBI:18420"/>
    </ligand>
</feature>
<dbReference type="SUPFAM" id="SSF53738">
    <property type="entry name" value="Phosphoglucomutase, first 3 domains"/>
    <property type="match status" value="3"/>
</dbReference>
<dbReference type="PANTHER" id="PTHR42946:SF1">
    <property type="entry name" value="PHOSPHOGLUCOMUTASE (ALPHA-D-GLUCOSE-1,6-BISPHOSPHATE-DEPENDENT)"/>
    <property type="match status" value="1"/>
</dbReference>
<dbReference type="EMBL" id="PIQO01000030">
    <property type="protein sequence ID" value="PKR82701.1"/>
    <property type="molecule type" value="Genomic_DNA"/>
</dbReference>
<dbReference type="Proteomes" id="UP000233440">
    <property type="component" value="Unassembled WGS sequence"/>
</dbReference>
<dbReference type="NCBIfam" id="TIGR01455">
    <property type="entry name" value="glmM"/>
    <property type="match status" value="1"/>
</dbReference>
<evidence type="ECO:0000259" key="12">
    <source>
        <dbReference type="Pfam" id="PF00408"/>
    </source>
</evidence>
<dbReference type="GO" id="GO:0008966">
    <property type="term" value="F:phosphoglucosamine mutase activity"/>
    <property type="evidence" value="ECO:0007669"/>
    <property type="project" value="UniProtKB-UniRule"/>
</dbReference>
<feature type="binding site" evidence="9">
    <location>
        <position position="240"/>
    </location>
    <ligand>
        <name>Mg(2+)</name>
        <dbReference type="ChEBI" id="CHEBI:18420"/>
    </ligand>
</feature>
<dbReference type="PROSITE" id="PS00710">
    <property type="entry name" value="PGM_PMM"/>
    <property type="match status" value="1"/>
</dbReference>
<dbReference type="SUPFAM" id="SSF55957">
    <property type="entry name" value="Phosphoglucomutase, C-terminal domain"/>
    <property type="match status" value="1"/>
</dbReference>
<keyword evidence="4 9" id="KW-0460">Magnesium</keyword>
<dbReference type="FunFam" id="3.30.310.50:FF:000001">
    <property type="entry name" value="Phosphoglucosamine mutase"/>
    <property type="match status" value="1"/>
</dbReference>
<keyword evidence="3 9" id="KW-0479">Metal-binding</keyword>
<accession>A0A2N3LDL7</accession>
<evidence type="ECO:0000313" key="17">
    <source>
        <dbReference type="Proteomes" id="UP000233440"/>
    </source>
</evidence>
<feature type="domain" description="Alpha-D-phosphohexomutase C-terminal" evidence="12">
    <location>
        <begin position="375"/>
        <end position="439"/>
    </location>
</feature>
<feature type="binding site" description="via phosphate group" evidence="9">
    <location>
        <position position="100"/>
    </location>
    <ligand>
        <name>Mg(2+)</name>
        <dbReference type="ChEBI" id="CHEBI:18420"/>
    </ligand>
</feature>
<dbReference type="GO" id="GO:0005975">
    <property type="term" value="P:carbohydrate metabolic process"/>
    <property type="evidence" value="ECO:0007669"/>
    <property type="project" value="InterPro"/>
</dbReference>
<organism evidence="16 17">
    <name type="scientific">Heyndrickxia camelliae</name>
    <dbReference type="NCBI Taxonomy" id="1707093"/>
    <lineage>
        <taxon>Bacteria</taxon>
        <taxon>Bacillati</taxon>
        <taxon>Bacillota</taxon>
        <taxon>Bacilli</taxon>
        <taxon>Bacillales</taxon>
        <taxon>Bacillaceae</taxon>
        <taxon>Heyndrickxia</taxon>
    </lineage>
</organism>
<dbReference type="InterPro" id="IPR050060">
    <property type="entry name" value="Phosphoglucosamine_mutase"/>
</dbReference>
<evidence type="ECO:0000256" key="4">
    <source>
        <dbReference type="ARBA" id="ARBA00022842"/>
    </source>
</evidence>
<feature type="domain" description="Alpha-D-phosphohexomutase alpha/beta/alpha" evidence="14">
    <location>
        <begin position="158"/>
        <end position="253"/>
    </location>
</feature>
<evidence type="ECO:0000259" key="14">
    <source>
        <dbReference type="Pfam" id="PF02879"/>
    </source>
</evidence>
<evidence type="ECO:0000256" key="7">
    <source>
        <dbReference type="ARBA" id="ARBA00066330"/>
    </source>
</evidence>
<dbReference type="InterPro" id="IPR006352">
    <property type="entry name" value="GlmM_bact"/>
</dbReference>
<sequence>MGKYFGTDGVRGIANTELTPELAFKLGRYGGYVLTKNAERPKVIIGRDTRISGHMLEGALVAGLLSIGAEVMRLGVISTPGVAFLTKALGAQAGVMISASHNPVADNGIKFFGSDGFKLVDQQELEIEELLDQEEDTLPRPVGKDLGMVNDYFEGGQKYLQFLKQTVEEDFSGIHIALDCANGATSSLATHLFADLEADISTMGASPDGLNINEGVGSTHPESLAAFVKEKGADVGLAFDGDGDRMIAVDENGEIVDGDQIMYICAKYLKSEGRLKHSTVVSTVMSNLGFHKGLEELGIKSIQTAVGDRYVVEEMKNNGYNLGGEQSGHVIFLDYNTTGDGLLSGLQLVNIMKATKKPLSELAKEMKKYPQKLENIMVSDKYHVTDNENVKAIIQEVESEMNGNGRILVRPSGTEPLVRVMAEAPTEEKCAEYVHRIAAVVEKEMGLKVEK</sequence>
<evidence type="ECO:0000256" key="10">
    <source>
        <dbReference type="RuleBase" id="RU004326"/>
    </source>
</evidence>
<dbReference type="FunFam" id="3.40.120.10:FF:000002">
    <property type="entry name" value="Phosphoglucosamine mutase"/>
    <property type="match status" value="1"/>
</dbReference>
<dbReference type="OrthoDB" id="9806956at2"/>
<feature type="modified residue" description="Phosphoserine" evidence="9">
    <location>
        <position position="100"/>
    </location>
</feature>
<dbReference type="FunFam" id="3.40.120.10:FF:000001">
    <property type="entry name" value="Phosphoglucosamine mutase"/>
    <property type="match status" value="1"/>
</dbReference>
<dbReference type="InterPro" id="IPR005841">
    <property type="entry name" value="Alpha-D-phosphohexomutase_SF"/>
</dbReference>
<evidence type="ECO:0000256" key="5">
    <source>
        <dbReference type="ARBA" id="ARBA00023235"/>
    </source>
</evidence>
<comment type="similarity">
    <text evidence="1 9 10">Belongs to the phosphohexose mutase family.</text>
</comment>
<dbReference type="InterPro" id="IPR016055">
    <property type="entry name" value="A-D-PHexomutase_a/b/a-I/II/III"/>
</dbReference>
<name>A0A2N3LDL7_9BACI</name>
<evidence type="ECO:0000313" key="16">
    <source>
        <dbReference type="EMBL" id="PKR82701.1"/>
    </source>
</evidence>
<dbReference type="GO" id="GO:0009252">
    <property type="term" value="P:peptidoglycan biosynthetic process"/>
    <property type="evidence" value="ECO:0007669"/>
    <property type="project" value="TreeGrafter"/>
</dbReference>
<evidence type="ECO:0000256" key="9">
    <source>
        <dbReference type="HAMAP-Rule" id="MF_01554"/>
    </source>
</evidence>
<feature type="active site" description="Phosphoserine intermediate" evidence="9">
    <location>
        <position position="100"/>
    </location>
</feature>
<dbReference type="PANTHER" id="PTHR42946">
    <property type="entry name" value="PHOSPHOHEXOSE MUTASE"/>
    <property type="match status" value="1"/>
</dbReference>
<dbReference type="Gene3D" id="3.30.310.50">
    <property type="entry name" value="Alpha-D-phosphohexomutase, C-terminal domain"/>
    <property type="match status" value="1"/>
</dbReference>
<dbReference type="GO" id="GO:0005829">
    <property type="term" value="C:cytosol"/>
    <property type="evidence" value="ECO:0007669"/>
    <property type="project" value="TreeGrafter"/>
</dbReference>